<sequence length="141" mass="14877">MERFYTLLLVCFISTVLFQIVFSAHKTPGRQIRQVIIPAGNATSTNKTPLNATSSSINAGQNETAGKNNATSTVASTGNNATSNGASGVNNATSNGNMVGYNAASNGTLHARNGNNSEVPTPRNMFPLLVFVFLQISLVWN</sequence>
<accession>A0ABD3VJK4</accession>
<proteinExistence type="predicted"/>
<feature type="region of interest" description="Disordered" evidence="1">
    <location>
        <begin position="44"/>
        <end position="71"/>
    </location>
</feature>
<name>A0ABD3VJK4_SINWO</name>
<reference evidence="3 4" key="1">
    <citation type="submission" date="2024-11" db="EMBL/GenBank/DDBJ databases">
        <title>Chromosome-level genome assembly of the freshwater bivalve Anodonta woodiana.</title>
        <authorList>
            <person name="Chen X."/>
        </authorList>
    </citation>
    <scope>NUCLEOTIDE SEQUENCE [LARGE SCALE GENOMIC DNA]</scope>
    <source>
        <strain evidence="3">MN2024</strain>
        <tissue evidence="3">Gills</tissue>
    </source>
</reference>
<comment type="caution">
    <text evidence="3">The sequence shown here is derived from an EMBL/GenBank/DDBJ whole genome shotgun (WGS) entry which is preliminary data.</text>
</comment>
<gene>
    <name evidence="3" type="ORF">ACJMK2_007792</name>
</gene>
<protein>
    <submittedName>
        <fullName evidence="3">Uncharacterized protein</fullName>
    </submittedName>
</protein>
<organism evidence="3 4">
    <name type="scientific">Sinanodonta woodiana</name>
    <name type="common">Chinese pond mussel</name>
    <name type="synonym">Anodonta woodiana</name>
    <dbReference type="NCBI Taxonomy" id="1069815"/>
    <lineage>
        <taxon>Eukaryota</taxon>
        <taxon>Metazoa</taxon>
        <taxon>Spiralia</taxon>
        <taxon>Lophotrochozoa</taxon>
        <taxon>Mollusca</taxon>
        <taxon>Bivalvia</taxon>
        <taxon>Autobranchia</taxon>
        <taxon>Heteroconchia</taxon>
        <taxon>Palaeoheterodonta</taxon>
        <taxon>Unionida</taxon>
        <taxon>Unionoidea</taxon>
        <taxon>Unionidae</taxon>
        <taxon>Unioninae</taxon>
        <taxon>Sinanodonta</taxon>
    </lineage>
</organism>
<evidence type="ECO:0000256" key="2">
    <source>
        <dbReference type="SAM" id="SignalP"/>
    </source>
</evidence>
<dbReference type="EMBL" id="JBJQND010000011">
    <property type="protein sequence ID" value="KAL3861771.1"/>
    <property type="molecule type" value="Genomic_DNA"/>
</dbReference>
<feature type="signal peptide" evidence="2">
    <location>
        <begin position="1"/>
        <end position="23"/>
    </location>
</feature>
<dbReference type="Proteomes" id="UP001634394">
    <property type="component" value="Unassembled WGS sequence"/>
</dbReference>
<keyword evidence="4" id="KW-1185">Reference proteome</keyword>
<feature type="chain" id="PRO_5044803731" evidence="2">
    <location>
        <begin position="24"/>
        <end position="141"/>
    </location>
</feature>
<dbReference type="AlphaFoldDB" id="A0ABD3VJK4"/>
<evidence type="ECO:0000313" key="4">
    <source>
        <dbReference type="Proteomes" id="UP001634394"/>
    </source>
</evidence>
<evidence type="ECO:0000256" key="1">
    <source>
        <dbReference type="SAM" id="MobiDB-lite"/>
    </source>
</evidence>
<keyword evidence="2" id="KW-0732">Signal</keyword>
<evidence type="ECO:0000313" key="3">
    <source>
        <dbReference type="EMBL" id="KAL3861771.1"/>
    </source>
</evidence>